<organism evidence="8 9">
    <name type="scientific">Actinokineospora globicatena</name>
    <dbReference type="NCBI Taxonomy" id="103729"/>
    <lineage>
        <taxon>Bacteria</taxon>
        <taxon>Bacillati</taxon>
        <taxon>Actinomycetota</taxon>
        <taxon>Actinomycetes</taxon>
        <taxon>Pseudonocardiales</taxon>
        <taxon>Pseudonocardiaceae</taxon>
        <taxon>Actinokineospora</taxon>
    </lineage>
</organism>
<dbReference type="RefSeq" id="WP_285608956.1">
    <property type="nucleotide sequence ID" value="NZ_BSSD01000002.1"/>
</dbReference>
<feature type="transmembrane region" description="Helical" evidence="5">
    <location>
        <begin position="136"/>
        <end position="154"/>
    </location>
</feature>
<evidence type="ECO:0000259" key="7">
    <source>
        <dbReference type="PROSITE" id="PS50929"/>
    </source>
</evidence>
<feature type="transmembrane region" description="Helical" evidence="5">
    <location>
        <begin position="160"/>
        <end position="180"/>
    </location>
</feature>
<dbReference type="EMBL" id="BSSD01000002">
    <property type="protein sequence ID" value="GLW90621.1"/>
    <property type="molecule type" value="Genomic_DNA"/>
</dbReference>
<reference evidence="8" key="1">
    <citation type="submission" date="2023-02" db="EMBL/GenBank/DDBJ databases">
        <title>Actinokineospora globicatena NBRC 15670.</title>
        <authorList>
            <person name="Ichikawa N."/>
            <person name="Sato H."/>
            <person name="Tonouchi N."/>
        </authorList>
    </citation>
    <scope>NUCLEOTIDE SEQUENCE</scope>
    <source>
        <strain evidence="8">NBRC 15670</strain>
    </source>
</reference>
<dbReference type="Pfam" id="PF00005">
    <property type="entry name" value="ABC_tran"/>
    <property type="match status" value="1"/>
</dbReference>
<dbReference type="PANTHER" id="PTHR43394">
    <property type="entry name" value="ATP-DEPENDENT PERMEASE MDL1, MITOCHONDRIAL"/>
    <property type="match status" value="1"/>
</dbReference>
<dbReference type="AlphaFoldDB" id="A0A9W6V937"/>
<dbReference type="InterPro" id="IPR017871">
    <property type="entry name" value="ABC_transporter-like_CS"/>
</dbReference>
<dbReference type="InterPro" id="IPR027417">
    <property type="entry name" value="P-loop_NTPase"/>
</dbReference>
<evidence type="ECO:0000256" key="1">
    <source>
        <dbReference type="ARBA" id="ARBA00004651"/>
    </source>
</evidence>
<dbReference type="PROSITE" id="PS00211">
    <property type="entry name" value="ABC_TRANSPORTER_1"/>
    <property type="match status" value="1"/>
</dbReference>
<dbReference type="PROSITE" id="PS50893">
    <property type="entry name" value="ABC_TRANSPORTER_2"/>
    <property type="match status" value="1"/>
</dbReference>
<dbReference type="Pfam" id="PF00664">
    <property type="entry name" value="ABC_membrane"/>
    <property type="match status" value="1"/>
</dbReference>
<sequence>MSRTPPTPREVLTGVLRGRAWTITFGALSSSVHQACEAFVPFAIGLAVQNAVDGGQWQDALLAIVGLVALFVVLSVTGGIAFRLLSATTAREAHRLRVEAVSRILADPPVGGPRTAGELTAITTSDAMAAARVAQAGSNIVSGAVGLVATALVLFGVDPLLGVCVVVAVPPLVLGVNAVGPRLEARLRDRREAGGVAAALAADFVRALGPLRAFGGGAEALRRYRRASGRCLETDLVSATADAAIITVGLAGTALITVGIAAAAGMMALSGHIEVGQFVTVLAMAAFVGDPVNRISAGAQRLAAAHASATQIAPLLVTIPEPPAESGCELAGSLRLHGISAGPLRSFTVDIAPGSVVGVVADDSVTAALLGLLSDGRYAYVGEVPLSTVPQHVRRRHVLIAPQEVHLLGRTLAETIDSGRDADQAKVARALTASSAAELPEDLLDGAANLSGGQRQRVALARALVAAPPVLVLRDPLFALDAVTEDHVAERFMALRRKEGSATLVLTTSPQLLSRCDQVVHVAEDGTARTADHARLMDVPEYASVVSR</sequence>
<protein>
    <submittedName>
        <fullName evidence="8">ABC transporter permease</fullName>
    </submittedName>
</protein>
<evidence type="ECO:0000256" key="2">
    <source>
        <dbReference type="ARBA" id="ARBA00022692"/>
    </source>
</evidence>
<dbReference type="InterPro" id="IPR036640">
    <property type="entry name" value="ABC1_TM_sf"/>
</dbReference>
<dbReference type="InterPro" id="IPR039421">
    <property type="entry name" value="Type_1_exporter"/>
</dbReference>
<dbReference type="SUPFAM" id="SSF90123">
    <property type="entry name" value="ABC transporter transmembrane region"/>
    <property type="match status" value="1"/>
</dbReference>
<name>A0A9W6V937_9PSEU</name>
<evidence type="ECO:0000259" key="6">
    <source>
        <dbReference type="PROSITE" id="PS50893"/>
    </source>
</evidence>
<evidence type="ECO:0000256" key="5">
    <source>
        <dbReference type="SAM" id="Phobius"/>
    </source>
</evidence>
<dbReference type="GO" id="GO:0015421">
    <property type="term" value="F:ABC-type oligopeptide transporter activity"/>
    <property type="evidence" value="ECO:0007669"/>
    <property type="project" value="TreeGrafter"/>
</dbReference>
<feature type="transmembrane region" description="Helical" evidence="5">
    <location>
        <begin position="243"/>
        <end position="269"/>
    </location>
</feature>
<dbReference type="Proteomes" id="UP001165042">
    <property type="component" value="Unassembled WGS sequence"/>
</dbReference>
<proteinExistence type="predicted"/>
<dbReference type="InterPro" id="IPR011527">
    <property type="entry name" value="ABC1_TM_dom"/>
</dbReference>
<keyword evidence="4 5" id="KW-0472">Membrane</keyword>
<feature type="transmembrane region" description="Helical" evidence="5">
    <location>
        <begin position="60"/>
        <end position="85"/>
    </location>
</feature>
<dbReference type="Gene3D" id="3.40.50.300">
    <property type="entry name" value="P-loop containing nucleotide triphosphate hydrolases"/>
    <property type="match status" value="1"/>
</dbReference>
<keyword evidence="3 5" id="KW-1133">Transmembrane helix</keyword>
<dbReference type="GO" id="GO:0016887">
    <property type="term" value="F:ATP hydrolysis activity"/>
    <property type="evidence" value="ECO:0007669"/>
    <property type="project" value="InterPro"/>
</dbReference>
<keyword evidence="9" id="KW-1185">Reference proteome</keyword>
<evidence type="ECO:0000313" key="8">
    <source>
        <dbReference type="EMBL" id="GLW90621.1"/>
    </source>
</evidence>
<dbReference type="GO" id="GO:0005886">
    <property type="term" value="C:plasma membrane"/>
    <property type="evidence" value="ECO:0007669"/>
    <property type="project" value="UniProtKB-SubCell"/>
</dbReference>
<dbReference type="Gene3D" id="1.20.1560.10">
    <property type="entry name" value="ABC transporter type 1, transmembrane domain"/>
    <property type="match status" value="1"/>
</dbReference>
<comment type="caution">
    <text evidence="8">The sequence shown here is derived from an EMBL/GenBank/DDBJ whole genome shotgun (WGS) entry which is preliminary data.</text>
</comment>
<evidence type="ECO:0000256" key="3">
    <source>
        <dbReference type="ARBA" id="ARBA00022989"/>
    </source>
</evidence>
<accession>A0A9W6V937</accession>
<dbReference type="PROSITE" id="PS50929">
    <property type="entry name" value="ABC_TM1F"/>
    <property type="match status" value="1"/>
</dbReference>
<dbReference type="PANTHER" id="PTHR43394:SF1">
    <property type="entry name" value="ATP-BINDING CASSETTE SUB-FAMILY B MEMBER 10, MITOCHONDRIAL"/>
    <property type="match status" value="1"/>
</dbReference>
<dbReference type="GO" id="GO:0005524">
    <property type="term" value="F:ATP binding"/>
    <property type="evidence" value="ECO:0007669"/>
    <property type="project" value="InterPro"/>
</dbReference>
<evidence type="ECO:0000313" key="9">
    <source>
        <dbReference type="Proteomes" id="UP001165042"/>
    </source>
</evidence>
<dbReference type="InterPro" id="IPR003439">
    <property type="entry name" value="ABC_transporter-like_ATP-bd"/>
</dbReference>
<feature type="domain" description="ABC transmembrane type-1" evidence="7">
    <location>
        <begin position="25"/>
        <end position="304"/>
    </location>
</feature>
<comment type="subcellular location">
    <subcellularLocation>
        <location evidence="1">Cell membrane</location>
        <topology evidence="1">Multi-pass membrane protein</topology>
    </subcellularLocation>
</comment>
<evidence type="ECO:0000256" key="4">
    <source>
        <dbReference type="ARBA" id="ARBA00023136"/>
    </source>
</evidence>
<keyword evidence="2 5" id="KW-0812">Transmembrane</keyword>
<dbReference type="SUPFAM" id="SSF52540">
    <property type="entry name" value="P-loop containing nucleoside triphosphate hydrolases"/>
    <property type="match status" value="1"/>
</dbReference>
<feature type="domain" description="ABC transporter" evidence="6">
    <location>
        <begin position="328"/>
        <end position="547"/>
    </location>
</feature>
<gene>
    <name evidence="8" type="ORF">Aglo03_14370</name>
</gene>